<evidence type="ECO:0000256" key="2">
    <source>
        <dbReference type="SAM" id="SignalP"/>
    </source>
</evidence>
<protein>
    <submittedName>
        <fullName evidence="4">Secreted protein</fullName>
    </submittedName>
</protein>
<feature type="signal peptide" evidence="2">
    <location>
        <begin position="1"/>
        <end position="23"/>
    </location>
</feature>
<accession>A0A7E4VXN5</accession>
<feature type="chain" id="PRO_5028872299" evidence="2">
    <location>
        <begin position="24"/>
        <end position="192"/>
    </location>
</feature>
<keyword evidence="2" id="KW-0732">Signal</keyword>
<name>A0A7E4VXN5_PANRE</name>
<dbReference type="WBParaSite" id="Pan_g4065.t1">
    <property type="protein sequence ID" value="Pan_g4065.t1"/>
    <property type="gene ID" value="Pan_g4065"/>
</dbReference>
<dbReference type="Pfam" id="PF05535">
    <property type="entry name" value="Chromadorea_ALT"/>
    <property type="match status" value="1"/>
</dbReference>
<feature type="compositionally biased region" description="Low complexity" evidence="1">
    <location>
        <begin position="29"/>
        <end position="50"/>
    </location>
</feature>
<dbReference type="AlphaFoldDB" id="A0A7E4VXN5"/>
<reference evidence="3" key="1">
    <citation type="journal article" date="2013" name="Genetics">
        <title>The draft genome and transcriptome of Panagrellus redivivus are shaped by the harsh demands of a free-living lifestyle.</title>
        <authorList>
            <person name="Srinivasan J."/>
            <person name="Dillman A.R."/>
            <person name="Macchietto M.G."/>
            <person name="Heikkinen L."/>
            <person name="Lakso M."/>
            <person name="Fracchia K.M."/>
            <person name="Antoshechkin I."/>
            <person name="Mortazavi A."/>
            <person name="Wong G."/>
            <person name="Sternberg P.W."/>
        </authorList>
    </citation>
    <scope>NUCLEOTIDE SEQUENCE [LARGE SCALE GENOMIC DNA]</scope>
    <source>
        <strain evidence="3">MT8872</strain>
    </source>
</reference>
<proteinExistence type="predicted"/>
<organism evidence="3 4">
    <name type="scientific">Panagrellus redivivus</name>
    <name type="common">Microworm</name>
    <dbReference type="NCBI Taxonomy" id="6233"/>
    <lineage>
        <taxon>Eukaryota</taxon>
        <taxon>Metazoa</taxon>
        <taxon>Ecdysozoa</taxon>
        <taxon>Nematoda</taxon>
        <taxon>Chromadorea</taxon>
        <taxon>Rhabditida</taxon>
        <taxon>Tylenchina</taxon>
        <taxon>Panagrolaimomorpha</taxon>
        <taxon>Panagrolaimoidea</taxon>
        <taxon>Panagrolaimidae</taxon>
        <taxon>Panagrellus</taxon>
    </lineage>
</organism>
<feature type="region of interest" description="Disordered" evidence="1">
    <location>
        <begin position="27"/>
        <end position="51"/>
    </location>
</feature>
<evidence type="ECO:0000256" key="1">
    <source>
        <dbReference type="SAM" id="MobiDB-lite"/>
    </source>
</evidence>
<reference evidence="4" key="2">
    <citation type="submission" date="2020-10" db="UniProtKB">
        <authorList>
            <consortium name="WormBaseParasite"/>
        </authorList>
    </citation>
    <scope>IDENTIFICATION</scope>
</reference>
<keyword evidence="3" id="KW-1185">Reference proteome</keyword>
<dbReference type="Proteomes" id="UP000492821">
    <property type="component" value="Unassembled WGS sequence"/>
</dbReference>
<evidence type="ECO:0000313" key="3">
    <source>
        <dbReference type="Proteomes" id="UP000492821"/>
    </source>
</evidence>
<evidence type="ECO:0000313" key="4">
    <source>
        <dbReference type="WBParaSite" id="Pan_g4065.t1"/>
    </source>
</evidence>
<sequence length="192" mass="22154">MVAMLQRCLGVVILAIIVDFVCSQSDNLTSTSTSEPSTTTSTTTTTTTTTIAPQPAPEAFRQYGYREHWPPPPAHLKQSRHCVQGDELNPMYDCHGAKFNRTMGFFQPCSRHAHCYNSREPSDWCLISNDFMWTNWGCHCDKKIGSCVIERYSRWDQQTQWAYCVPKNEFYCATRYYNVKATLHSHNKRQHN</sequence>
<dbReference type="InterPro" id="IPR008451">
    <property type="entry name" value="Chromadorea_ALT"/>
</dbReference>